<comment type="subunit">
    <text evidence="3">Component of the cytochrome c oxidase (complex IV, CIV), a multisubunit enzyme composed of a catalytic core of 3 subunits and several supernumerary subunits. The complex exists as a monomer or a dimer and forms supercomplexes (SCs) in the inner mitochondrial membrane with ubiquinol-cytochrome c oxidoreductase (cytochrome b-c1 complex, complex III, CIII).</text>
</comment>
<evidence type="ECO:0000256" key="9">
    <source>
        <dbReference type="ARBA" id="ARBA00022792"/>
    </source>
</evidence>
<reference evidence="22" key="1">
    <citation type="submission" date="2012-01" db="EMBL/GenBank/DDBJ databases">
        <title>Mitochondrial genomes of three spider species.</title>
        <authorList>
            <person name="Podsiadlowski L."/>
            <person name="Arabi J."/>
            <person name="Fahrein K."/>
        </authorList>
    </citation>
    <scope>NUCLEOTIDE SEQUENCE</scope>
</reference>
<dbReference type="SUPFAM" id="SSF81464">
    <property type="entry name" value="Cytochrome c oxidase subunit II-like, transmembrane region"/>
    <property type="match status" value="1"/>
</dbReference>
<comment type="subcellular location">
    <subcellularLocation>
        <location evidence="1 18">Mitochondrion inner membrane</location>
        <topology evidence="1 18">Multi-pass membrane protein</topology>
    </subcellularLocation>
</comment>
<dbReference type="Gene3D" id="2.60.40.420">
    <property type="entry name" value="Cupredoxins - blue copper proteins"/>
    <property type="match status" value="1"/>
</dbReference>
<evidence type="ECO:0000256" key="11">
    <source>
        <dbReference type="ARBA" id="ARBA00022967"/>
    </source>
</evidence>
<geneLocation type="mitochondrion" evidence="22"/>
<evidence type="ECO:0000259" key="20">
    <source>
        <dbReference type="PROSITE" id="PS50857"/>
    </source>
</evidence>
<protein>
    <recommendedName>
        <fullName evidence="4 18">Cytochrome c oxidase subunit 2</fullName>
    </recommendedName>
</protein>
<organism evidence="22">
    <name type="scientific">Pholcus phalangioides</name>
    <name type="common">Longbodied cellar spider</name>
    <name type="synonym">Aranea phalangioides</name>
    <dbReference type="NCBI Taxonomy" id="6932"/>
    <lineage>
        <taxon>Eukaryota</taxon>
        <taxon>Metazoa</taxon>
        <taxon>Ecdysozoa</taxon>
        <taxon>Arthropoda</taxon>
        <taxon>Chelicerata</taxon>
        <taxon>Arachnida</taxon>
        <taxon>Araneae</taxon>
        <taxon>Araneomorphae</taxon>
        <taxon>Haplogynae</taxon>
        <taxon>Pholcoidea</taxon>
        <taxon>Pholcidae</taxon>
        <taxon>Pholcus</taxon>
    </lineage>
</organism>
<dbReference type="PROSITE" id="PS50999">
    <property type="entry name" value="COX2_TM"/>
    <property type="match status" value="1"/>
</dbReference>
<keyword evidence="13 19" id="KW-1133">Transmembrane helix</keyword>
<evidence type="ECO:0000256" key="4">
    <source>
        <dbReference type="ARBA" id="ARBA00015946"/>
    </source>
</evidence>
<keyword evidence="12 18" id="KW-0249">Electron transport</keyword>
<dbReference type="InterPro" id="IPR001505">
    <property type="entry name" value="Copper_CuA"/>
</dbReference>
<keyword evidence="16 18" id="KW-0472">Membrane</keyword>
<evidence type="ECO:0000256" key="7">
    <source>
        <dbReference type="ARBA" id="ARBA00022692"/>
    </source>
</evidence>
<keyword evidence="6 18" id="KW-0679">Respiratory chain</keyword>
<evidence type="ECO:0000256" key="2">
    <source>
        <dbReference type="ARBA" id="ARBA00007866"/>
    </source>
</evidence>
<feature type="transmembrane region" description="Helical" evidence="19">
    <location>
        <begin position="21"/>
        <end position="43"/>
    </location>
</feature>
<keyword evidence="10" id="KW-0460">Magnesium</keyword>
<dbReference type="Pfam" id="PF02790">
    <property type="entry name" value="COX2_TM"/>
    <property type="match status" value="1"/>
</dbReference>
<evidence type="ECO:0000256" key="10">
    <source>
        <dbReference type="ARBA" id="ARBA00022842"/>
    </source>
</evidence>
<evidence type="ECO:0000256" key="5">
    <source>
        <dbReference type="ARBA" id="ARBA00022448"/>
    </source>
</evidence>
<evidence type="ECO:0000259" key="21">
    <source>
        <dbReference type="PROSITE" id="PS50999"/>
    </source>
</evidence>
<dbReference type="Gene3D" id="1.10.287.90">
    <property type="match status" value="1"/>
</dbReference>
<dbReference type="NCBIfam" id="TIGR02866">
    <property type="entry name" value="CoxB"/>
    <property type="match status" value="1"/>
</dbReference>
<comment type="cofactor">
    <cofactor evidence="18">
        <name>Cu cation</name>
        <dbReference type="ChEBI" id="CHEBI:23378"/>
    </cofactor>
    <text evidence="18">Binds a copper A center.</text>
</comment>
<dbReference type="GO" id="GO:0042773">
    <property type="term" value="P:ATP synthesis coupled electron transport"/>
    <property type="evidence" value="ECO:0007669"/>
    <property type="project" value="TreeGrafter"/>
</dbReference>
<evidence type="ECO:0000256" key="12">
    <source>
        <dbReference type="ARBA" id="ARBA00022982"/>
    </source>
</evidence>
<dbReference type="InterPro" id="IPR008972">
    <property type="entry name" value="Cupredoxin"/>
</dbReference>
<keyword evidence="5 18" id="KW-0813">Transport</keyword>
<evidence type="ECO:0000256" key="8">
    <source>
        <dbReference type="ARBA" id="ARBA00022723"/>
    </source>
</evidence>
<dbReference type="GeneID" id="14657834"/>
<dbReference type="AlphaFoldDB" id="L7NVY4"/>
<dbReference type="PANTHER" id="PTHR22888:SF9">
    <property type="entry name" value="CYTOCHROME C OXIDASE SUBUNIT 2"/>
    <property type="match status" value="1"/>
</dbReference>
<dbReference type="CTD" id="4513"/>
<sequence>MPVWGLLYFQESVSPVMEQLIFFHDHTMMVMAVVMILVGYMLFNFMVQSFYSKGVGGGQEIETVWTVLPIMVLLVIAFPSLRLLYMMEESIDADLTVSVMGHQWYWSYELPDIGVEEYDSYLINSGFRLLEVDKSLVLPVSSNIRVIVSSSDVIHSWTVPSVGVSADAVPGRLNQMNLFFNRVGWYSGQCSEICGANHSFMPIFIKVMGWSDF</sequence>
<comment type="catalytic activity">
    <reaction evidence="17">
        <text>4 Fe(II)-[cytochrome c] + O2 + 8 H(+)(in) = 4 Fe(III)-[cytochrome c] + 2 H2O + 4 H(+)(out)</text>
        <dbReference type="Rhea" id="RHEA:11436"/>
        <dbReference type="Rhea" id="RHEA-COMP:10350"/>
        <dbReference type="Rhea" id="RHEA-COMP:14399"/>
        <dbReference type="ChEBI" id="CHEBI:15377"/>
        <dbReference type="ChEBI" id="CHEBI:15378"/>
        <dbReference type="ChEBI" id="CHEBI:15379"/>
        <dbReference type="ChEBI" id="CHEBI:29033"/>
        <dbReference type="ChEBI" id="CHEBI:29034"/>
        <dbReference type="EC" id="7.1.1.9"/>
    </reaction>
    <physiologicalReaction direction="left-to-right" evidence="17">
        <dbReference type="Rhea" id="RHEA:11437"/>
    </physiologicalReaction>
</comment>
<evidence type="ECO:0000256" key="13">
    <source>
        <dbReference type="ARBA" id="ARBA00022989"/>
    </source>
</evidence>
<evidence type="ECO:0000256" key="16">
    <source>
        <dbReference type="ARBA" id="ARBA00023136"/>
    </source>
</evidence>
<dbReference type="PROSITE" id="PS00078">
    <property type="entry name" value="COX2"/>
    <property type="match status" value="1"/>
</dbReference>
<dbReference type="InterPro" id="IPR011759">
    <property type="entry name" value="Cyt_c_oxidase_su2_TM_dom"/>
</dbReference>
<dbReference type="GO" id="GO:0004129">
    <property type="term" value="F:cytochrome-c oxidase activity"/>
    <property type="evidence" value="ECO:0007669"/>
    <property type="project" value="UniProtKB-EC"/>
</dbReference>
<dbReference type="PROSITE" id="PS50857">
    <property type="entry name" value="COX2_CUA"/>
    <property type="match status" value="1"/>
</dbReference>
<evidence type="ECO:0000256" key="19">
    <source>
        <dbReference type="SAM" id="Phobius"/>
    </source>
</evidence>
<evidence type="ECO:0000256" key="3">
    <source>
        <dbReference type="ARBA" id="ARBA00011164"/>
    </source>
</evidence>
<dbReference type="GO" id="GO:0016491">
    <property type="term" value="F:oxidoreductase activity"/>
    <property type="evidence" value="ECO:0007669"/>
    <property type="project" value="InterPro"/>
</dbReference>
<dbReference type="SUPFAM" id="SSF49503">
    <property type="entry name" value="Cupredoxins"/>
    <property type="match status" value="1"/>
</dbReference>
<keyword evidence="14 18" id="KW-0186">Copper</keyword>
<dbReference type="EMBL" id="JQ407804">
    <property type="protein sequence ID" value="AFC77884.1"/>
    <property type="molecule type" value="Genomic_DNA"/>
</dbReference>
<dbReference type="RefSeq" id="YP_007474896.1">
    <property type="nucleotide sequence ID" value="NC_020324.1"/>
</dbReference>
<dbReference type="PANTHER" id="PTHR22888">
    <property type="entry name" value="CYTOCHROME C OXIDASE, SUBUNIT II"/>
    <property type="match status" value="1"/>
</dbReference>
<keyword evidence="7 18" id="KW-0812">Transmembrane</keyword>
<dbReference type="GO" id="GO:0005507">
    <property type="term" value="F:copper ion binding"/>
    <property type="evidence" value="ECO:0007669"/>
    <property type="project" value="InterPro"/>
</dbReference>
<evidence type="ECO:0000256" key="15">
    <source>
        <dbReference type="ARBA" id="ARBA00023128"/>
    </source>
</evidence>
<evidence type="ECO:0000256" key="18">
    <source>
        <dbReference type="RuleBase" id="RU000457"/>
    </source>
</evidence>
<evidence type="ECO:0000256" key="6">
    <source>
        <dbReference type="ARBA" id="ARBA00022660"/>
    </source>
</evidence>
<feature type="domain" description="Cytochrome oxidase subunit II transmembrane region profile" evidence="21">
    <location>
        <begin position="1"/>
        <end position="91"/>
    </location>
</feature>
<feature type="transmembrane region" description="Helical" evidence="19">
    <location>
        <begin position="63"/>
        <end position="85"/>
    </location>
</feature>
<keyword evidence="9 18" id="KW-0999">Mitochondrion inner membrane</keyword>
<keyword evidence="15 18" id="KW-0496">Mitochondrion</keyword>
<feature type="domain" description="Cytochrome oxidase subunit II copper A binding" evidence="20">
    <location>
        <begin position="92"/>
        <end position="213"/>
    </location>
</feature>
<comment type="function">
    <text evidence="18">Component of the cytochrome c oxidase, the last enzyme in the mitochondrial electron transport chain which drives oxidative phosphorylation. The respiratory chain contains 3 multisubunit complexes succinate dehydrogenase (complex II, CII), ubiquinol-cytochrome c oxidoreductase (cytochrome b-c1 complex, complex III, CIII) and cytochrome c oxidase (complex IV, CIV), that cooperate to transfer electrons derived from NADH and succinate to molecular oxygen, creating an electrochemical gradient over the inner membrane that drives transmembrane transport and the ATP synthase. Cytochrome c oxidase is the component of the respiratory chain that catalyzes the reduction of oxygen to water. Electrons originating from reduced cytochrome c in the intermembrane space (IMS) are transferred via the dinuclear copper A center (CU(A)) of subunit 2 and heme A of subunit 1 to the active site in subunit 1, a binuclear center (BNC) formed by heme A3 and copper B (CU(B)). The BNC reduces molecular oxygen to 2 water molecules using 4 electrons from cytochrome c in the IMS and 4 protons from the mitochondrial matrix.</text>
</comment>
<accession>L7NVY4</accession>
<evidence type="ECO:0000256" key="17">
    <source>
        <dbReference type="ARBA" id="ARBA00049512"/>
    </source>
</evidence>
<keyword evidence="8 18" id="KW-0479">Metal-binding</keyword>
<evidence type="ECO:0000313" key="22">
    <source>
        <dbReference type="EMBL" id="AFC77884.1"/>
    </source>
</evidence>
<dbReference type="InterPro" id="IPR002429">
    <property type="entry name" value="CcO_II-like_C"/>
</dbReference>
<dbReference type="PRINTS" id="PR01166">
    <property type="entry name" value="CYCOXIDASEII"/>
</dbReference>
<evidence type="ECO:0000256" key="14">
    <source>
        <dbReference type="ARBA" id="ARBA00023008"/>
    </source>
</evidence>
<dbReference type="InterPro" id="IPR036257">
    <property type="entry name" value="Cyt_c_oxidase_su2_TM_sf"/>
</dbReference>
<keyword evidence="11" id="KW-1278">Translocase</keyword>
<dbReference type="InterPro" id="IPR045187">
    <property type="entry name" value="CcO_II"/>
</dbReference>
<evidence type="ECO:0000256" key="1">
    <source>
        <dbReference type="ARBA" id="ARBA00004448"/>
    </source>
</evidence>
<gene>
    <name evidence="22" type="primary">COX2</name>
</gene>
<proteinExistence type="inferred from homology"/>
<name>L7NVY4_PHOPA</name>
<comment type="similarity">
    <text evidence="2 18">Belongs to the cytochrome c oxidase subunit 2 family.</text>
</comment>
<dbReference type="Pfam" id="PF00116">
    <property type="entry name" value="COX2"/>
    <property type="match status" value="1"/>
</dbReference>
<dbReference type="GO" id="GO:0005743">
    <property type="term" value="C:mitochondrial inner membrane"/>
    <property type="evidence" value="ECO:0007669"/>
    <property type="project" value="UniProtKB-SubCell"/>
</dbReference>
<dbReference type="InterPro" id="IPR014222">
    <property type="entry name" value="Cyt_c_oxidase_su2"/>
</dbReference>